<dbReference type="GO" id="GO:0016020">
    <property type="term" value="C:membrane"/>
    <property type="evidence" value="ECO:0007669"/>
    <property type="project" value="InterPro"/>
</dbReference>
<dbReference type="SUPFAM" id="SSF56935">
    <property type="entry name" value="Porins"/>
    <property type="match status" value="1"/>
</dbReference>
<proteinExistence type="predicted"/>
<dbReference type="Pfam" id="PF13609">
    <property type="entry name" value="Porin_4"/>
    <property type="match status" value="1"/>
</dbReference>
<dbReference type="AlphaFoldDB" id="A0A225NRV1"/>
<reference evidence="3 4" key="1">
    <citation type="submission" date="2013-04" db="EMBL/GenBank/DDBJ databases">
        <title>Oceanicola sp. 22II1-22F33 Genome Sequencing.</title>
        <authorList>
            <person name="Lai Q."/>
            <person name="Li G."/>
            <person name="Shao Z."/>
        </authorList>
    </citation>
    <scope>NUCLEOTIDE SEQUENCE [LARGE SCALE GENOMIC DNA]</scope>
    <source>
        <strain evidence="3 4">22II1-22F33</strain>
    </source>
</reference>
<keyword evidence="1" id="KW-0732">Signal</keyword>
<dbReference type="GO" id="GO:0015288">
    <property type="term" value="F:porin activity"/>
    <property type="evidence" value="ECO:0007669"/>
    <property type="project" value="InterPro"/>
</dbReference>
<dbReference type="RefSeq" id="WP_088648162.1">
    <property type="nucleotide sequence ID" value="NZ_AQQR01000001.1"/>
</dbReference>
<keyword evidence="4" id="KW-1185">Reference proteome</keyword>
<feature type="chain" id="PRO_5012781933" description="Porin domain-containing protein" evidence="1">
    <location>
        <begin position="24"/>
        <end position="375"/>
    </location>
</feature>
<dbReference type="EMBL" id="AQQR01000001">
    <property type="protein sequence ID" value="OWU77539.1"/>
    <property type="molecule type" value="Genomic_DNA"/>
</dbReference>
<feature type="domain" description="Porin" evidence="2">
    <location>
        <begin position="14"/>
        <end position="348"/>
    </location>
</feature>
<evidence type="ECO:0000256" key="1">
    <source>
        <dbReference type="SAM" id="SignalP"/>
    </source>
</evidence>
<gene>
    <name evidence="3" type="ORF">ATO3_02255</name>
</gene>
<name>A0A225NRV1_9RHOB</name>
<organism evidence="3 4">
    <name type="scientific">Marinibacterium profundimaris</name>
    <dbReference type="NCBI Taxonomy" id="1679460"/>
    <lineage>
        <taxon>Bacteria</taxon>
        <taxon>Pseudomonadati</taxon>
        <taxon>Pseudomonadota</taxon>
        <taxon>Alphaproteobacteria</taxon>
        <taxon>Rhodobacterales</taxon>
        <taxon>Paracoccaceae</taxon>
        <taxon>Marinibacterium</taxon>
    </lineage>
</organism>
<protein>
    <recommendedName>
        <fullName evidence="2">Porin domain-containing protein</fullName>
    </recommendedName>
</protein>
<dbReference type="Gene3D" id="2.40.160.10">
    <property type="entry name" value="Porin"/>
    <property type="match status" value="1"/>
</dbReference>
<comment type="caution">
    <text evidence="3">The sequence shown here is derived from an EMBL/GenBank/DDBJ whole genome shotgun (WGS) entry which is preliminary data.</text>
</comment>
<evidence type="ECO:0000313" key="4">
    <source>
        <dbReference type="Proteomes" id="UP000215377"/>
    </source>
</evidence>
<dbReference type="Proteomes" id="UP000215377">
    <property type="component" value="Unassembled WGS sequence"/>
</dbReference>
<dbReference type="InterPro" id="IPR023614">
    <property type="entry name" value="Porin_dom_sf"/>
</dbReference>
<accession>A0A225NRV1</accession>
<feature type="signal peptide" evidence="1">
    <location>
        <begin position="1"/>
        <end position="23"/>
    </location>
</feature>
<sequence length="375" mass="40581">MRHRFSLPLLAAGLSLTGGAALAGPIFTNENGGRVWGYGQLNPAWLSVDDGAATTSELDDNTASNSRVGFWYEQAFANGTELSFNVETALGFRSTSGLSQLNEGDRSWMDWQRTDIRKIDLRLRSDYGSVFVGQGSMASDGAGQVDFSGTVLTNYVSVTDITGRIQLRDDQGALTGIPFSDAYASYDGGRYGRFRYQTPDFGGFTASAAIGQDILSENADADIWDVALRYEGDIGPLRIGAGLGYQSLHRPDRPDRNDVFASASAEHGSGVTVTAAMGNRDTDGSFSYAKLGYKGDWLPIGQTALAVDYYHGSDMALTNGATRSESDAWGVGLVQTVEDWDLETYLGYRIYGFEDNSPTTYQDASSVILGARWRF</sequence>
<dbReference type="OrthoDB" id="974738at2"/>
<evidence type="ECO:0000313" key="3">
    <source>
        <dbReference type="EMBL" id="OWU77539.1"/>
    </source>
</evidence>
<dbReference type="InterPro" id="IPR033900">
    <property type="entry name" value="Gram_neg_porin_domain"/>
</dbReference>
<evidence type="ECO:0000259" key="2">
    <source>
        <dbReference type="Pfam" id="PF13609"/>
    </source>
</evidence>